<gene>
    <name evidence="1" type="ORF">AQUCO_06400035v1</name>
</gene>
<organism evidence="1 2">
    <name type="scientific">Aquilegia coerulea</name>
    <name type="common">Rocky mountain columbine</name>
    <dbReference type="NCBI Taxonomy" id="218851"/>
    <lineage>
        <taxon>Eukaryota</taxon>
        <taxon>Viridiplantae</taxon>
        <taxon>Streptophyta</taxon>
        <taxon>Embryophyta</taxon>
        <taxon>Tracheophyta</taxon>
        <taxon>Spermatophyta</taxon>
        <taxon>Magnoliopsida</taxon>
        <taxon>Ranunculales</taxon>
        <taxon>Ranunculaceae</taxon>
        <taxon>Thalictroideae</taxon>
        <taxon>Aquilegia</taxon>
    </lineage>
</organism>
<reference evidence="1 2" key="1">
    <citation type="submission" date="2017-09" db="EMBL/GenBank/DDBJ databases">
        <title>WGS assembly of Aquilegia coerulea Goldsmith.</title>
        <authorList>
            <person name="Hodges S."/>
            <person name="Kramer E."/>
            <person name="Nordborg M."/>
            <person name="Tomkins J."/>
            <person name="Borevitz J."/>
            <person name="Derieg N."/>
            <person name="Yan J."/>
            <person name="Mihaltcheva S."/>
            <person name="Hayes R.D."/>
            <person name="Rokhsar D."/>
        </authorList>
    </citation>
    <scope>NUCLEOTIDE SEQUENCE [LARGE SCALE GENOMIC DNA]</scope>
    <source>
        <strain evidence="2">cv. Goldsmith</strain>
    </source>
</reference>
<accession>A0A2G5CCH4</accession>
<keyword evidence="2" id="KW-1185">Reference proteome</keyword>
<dbReference type="InParanoid" id="A0A2G5CCH4"/>
<proteinExistence type="predicted"/>
<evidence type="ECO:0000313" key="1">
    <source>
        <dbReference type="EMBL" id="PIA28980.1"/>
    </source>
</evidence>
<dbReference type="Proteomes" id="UP000230069">
    <property type="component" value="Unassembled WGS sequence"/>
</dbReference>
<evidence type="ECO:0000313" key="2">
    <source>
        <dbReference type="Proteomes" id="UP000230069"/>
    </source>
</evidence>
<sequence>MLDLFYLLNNDSMKPSTHNPVIGDWHQTSFFSTRINLIFKVYISTGLFITKLHHGSEYVIDWKYFVINLFT</sequence>
<protein>
    <submittedName>
        <fullName evidence="1">Uncharacterized protein</fullName>
    </submittedName>
</protein>
<dbReference type="AlphaFoldDB" id="A0A2G5CCH4"/>
<dbReference type="EMBL" id="KZ305081">
    <property type="protein sequence ID" value="PIA28980.1"/>
    <property type="molecule type" value="Genomic_DNA"/>
</dbReference>
<name>A0A2G5CCH4_AQUCA</name>